<evidence type="ECO:0000259" key="1">
    <source>
        <dbReference type="Pfam" id="PF13409"/>
    </source>
</evidence>
<keyword evidence="4" id="KW-1185">Reference proteome</keyword>
<dbReference type="GO" id="GO:0005737">
    <property type="term" value="C:cytoplasm"/>
    <property type="evidence" value="ECO:0007669"/>
    <property type="project" value="TreeGrafter"/>
</dbReference>
<dbReference type="InterPro" id="IPR004045">
    <property type="entry name" value="Glutathione_S-Trfase_N"/>
</dbReference>
<protein>
    <recommendedName>
        <fullName evidence="5">GST N-terminal domain-containing protein</fullName>
    </recommendedName>
</protein>
<dbReference type="Pfam" id="PF22041">
    <property type="entry name" value="GST_C_7"/>
    <property type="match status" value="1"/>
</dbReference>
<dbReference type="AlphaFoldDB" id="A0A409VF46"/>
<gene>
    <name evidence="3" type="ORF">CVT26_002594</name>
</gene>
<evidence type="ECO:0008006" key="5">
    <source>
        <dbReference type="Google" id="ProtNLM"/>
    </source>
</evidence>
<evidence type="ECO:0000313" key="4">
    <source>
        <dbReference type="Proteomes" id="UP000284706"/>
    </source>
</evidence>
<organism evidence="3 4">
    <name type="scientific">Gymnopilus dilepis</name>
    <dbReference type="NCBI Taxonomy" id="231916"/>
    <lineage>
        <taxon>Eukaryota</taxon>
        <taxon>Fungi</taxon>
        <taxon>Dikarya</taxon>
        <taxon>Basidiomycota</taxon>
        <taxon>Agaricomycotina</taxon>
        <taxon>Agaricomycetes</taxon>
        <taxon>Agaricomycetidae</taxon>
        <taxon>Agaricales</taxon>
        <taxon>Agaricineae</taxon>
        <taxon>Hymenogastraceae</taxon>
        <taxon>Gymnopilus</taxon>
    </lineage>
</organism>
<feature type="domain" description="GST N-terminal" evidence="1">
    <location>
        <begin position="17"/>
        <end position="97"/>
    </location>
</feature>
<evidence type="ECO:0000313" key="3">
    <source>
        <dbReference type="EMBL" id="PPQ64877.1"/>
    </source>
</evidence>
<name>A0A409VF46_9AGAR</name>
<dbReference type="PANTHER" id="PTHR43968:SF6">
    <property type="entry name" value="GLUTATHIONE S-TRANSFERASE OMEGA"/>
    <property type="match status" value="1"/>
</dbReference>
<feature type="domain" description="Glutathione S-transferase UstS-like C-terminal" evidence="2">
    <location>
        <begin position="112"/>
        <end position="249"/>
    </location>
</feature>
<dbReference type="Proteomes" id="UP000284706">
    <property type="component" value="Unassembled WGS sequence"/>
</dbReference>
<dbReference type="InterPro" id="IPR054416">
    <property type="entry name" value="GST_UstS-like_C"/>
</dbReference>
<dbReference type="InterPro" id="IPR036282">
    <property type="entry name" value="Glutathione-S-Trfase_C_sf"/>
</dbReference>
<evidence type="ECO:0000259" key="2">
    <source>
        <dbReference type="Pfam" id="PF22041"/>
    </source>
</evidence>
<reference evidence="3 4" key="1">
    <citation type="journal article" date="2018" name="Evol. Lett.">
        <title>Horizontal gene cluster transfer increased hallucinogenic mushroom diversity.</title>
        <authorList>
            <person name="Reynolds H.T."/>
            <person name="Vijayakumar V."/>
            <person name="Gluck-Thaler E."/>
            <person name="Korotkin H.B."/>
            <person name="Matheny P.B."/>
            <person name="Slot J.C."/>
        </authorList>
    </citation>
    <scope>NUCLEOTIDE SEQUENCE [LARGE SCALE GENOMIC DNA]</scope>
    <source>
        <strain evidence="3 4">SRW20</strain>
    </source>
</reference>
<dbReference type="Gene3D" id="3.40.30.10">
    <property type="entry name" value="Glutaredoxin"/>
    <property type="match status" value="1"/>
</dbReference>
<dbReference type="Pfam" id="PF13409">
    <property type="entry name" value="GST_N_2"/>
    <property type="match status" value="1"/>
</dbReference>
<dbReference type="Gene3D" id="1.20.1050.10">
    <property type="match status" value="1"/>
</dbReference>
<dbReference type="OrthoDB" id="4951845at2759"/>
<dbReference type="SUPFAM" id="SSF52833">
    <property type="entry name" value="Thioredoxin-like"/>
    <property type="match status" value="1"/>
</dbReference>
<dbReference type="InParanoid" id="A0A409VF46"/>
<dbReference type="STRING" id="231916.A0A409VF46"/>
<comment type="caution">
    <text evidence="3">The sequence shown here is derived from an EMBL/GenBank/DDBJ whole genome shotgun (WGS) entry which is preliminary data.</text>
</comment>
<dbReference type="SUPFAM" id="SSF47616">
    <property type="entry name" value="GST C-terminal domain-like"/>
    <property type="match status" value="1"/>
</dbReference>
<dbReference type="CDD" id="cd03038">
    <property type="entry name" value="GST_N_etherase_LigE"/>
    <property type="match status" value="1"/>
</dbReference>
<dbReference type="InterPro" id="IPR050983">
    <property type="entry name" value="GST_Omega/HSP26"/>
</dbReference>
<dbReference type="EMBL" id="NHYE01005661">
    <property type="protein sequence ID" value="PPQ64877.1"/>
    <property type="molecule type" value="Genomic_DNA"/>
</dbReference>
<proteinExistence type="predicted"/>
<sequence length="253" mass="29078">MTITLYDIPSATPVNAWSPNTWKARLDSKFALNFKRIPYKTEWVEYPDIKPLSIKLGVEPTSWKADGSPQYTLPAIYYPSTGVYISDSLKIAQYLEKTYPDTPALFPNGTLALQIAFTDAFASKSISIWSSIVAATYFKLNPRSQEYFRRTREEMTGKKMEELAPTGEALVRQWADFEKGFGRVDEWYSKNDDKGPFLLGDKISWADFVVASYLMRYKVIWGEESNEWKTISSWHDGRWASLLESLKEYHIAA</sequence>
<accession>A0A409VF46</accession>
<dbReference type="PANTHER" id="PTHR43968">
    <property type="match status" value="1"/>
</dbReference>
<dbReference type="InterPro" id="IPR036249">
    <property type="entry name" value="Thioredoxin-like_sf"/>
</dbReference>